<dbReference type="AlphaFoldDB" id="A0A382UKP4"/>
<accession>A0A382UKP4</accession>
<dbReference type="Gene3D" id="3.40.50.1860">
    <property type="match status" value="1"/>
</dbReference>
<dbReference type="InterPro" id="IPR001920">
    <property type="entry name" value="Asp/Glu_race"/>
</dbReference>
<feature type="non-terminal residue" evidence="1">
    <location>
        <position position="1"/>
    </location>
</feature>
<reference evidence="1" key="1">
    <citation type="submission" date="2018-05" db="EMBL/GenBank/DDBJ databases">
        <authorList>
            <person name="Lanie J.A."/>
            <person name="Ng W.-L."/>
            <person name="Kazmierczak K.M."/>
            <person name="Andrzejewski T.M."/>
            <person name="Davidsen T.M."/>
            <person name="Wayne K.J."/>
            <person name="Tettelin H."/>
            <person name="Glass J.I."/>
            <person name="Rusch D."/>
            <person name="Podicherti R."/>
            <person name="Tsui H.-C.T."/>
            <person name="Winkler M.E."/>
        </authorList>
    </citation>
    <scope>NUCLEOTIDE SEQUENCE</scope>
</reference>
<evidence type="ECO:0008006" key="2">
    <source>
        <dbReference type="Google" id="ProtNLM"/>
    </source>
</evidence>
<dbReference type="GO" id="GO:0016855">
    <property type="term" value="F:racemase and epimerase activity, acting on amino acids and derivatives"/>
    <property type="evidence" value="ECO:0007669"/>
    <property type="project" value="InterPro"/>
</dbReference>
<sequence>TLQKMSAEAIILGCTEIPLGIPERKIGDTFIIDPGLILARALIREASPEKLLPWNW</sequence>
<proteinExistence type="predicted"/>
<dbReference type="SUPFAM" id="SSF53681">
    <property type="entry name" value="Aspartate/glutamate racemase"/>
    <property type="match status" value="1"/>
</dbReference>
<gene>
    <name evidence="1" type="ORF">METZ01_LOCUS387707</name>
</gene>
<dbReference type="EMBL" id="UINC01144997">
    <property type="protein sequence ID" value="SVD34853.1"/>
    <property type="molecule type" value="Genomic_DNA"/>
</dbReference>
<evidence type="ECO:0000313" key="1">
    <source>
        <dbReference type="EMBL" id="SVD34853.1"/>
    </source>
</evidence>
<organism evidence="1">
    <name type="scientific">marine metagenome</name>
    <dbReference type="NCBI Taxonomy" id="408172"/>
    <lineage>
        <taxon>unclassified sequences</taxon>
        <taxon>metagenomes</taxon>
        <taxon>ecological metagenomes</taxon>
    </lineage>
</organism>
<protein>
    <recommendedName>
        <fullName evidence="2">Aspartate racemase</fullName>
    </recommendedName>
</protein>
<name>A0A382UKP4_9ZZZZ</name>